<sequence>MFKRKKEKKPVWNLPRNLTELGYLINEEGQLRTIKDNEPYVFDLKEKAYNEALYDVIIDLLGEWVEEKLVSDVGMLRILLPLGATETDIHTKIYATPDYQKNEKMMVFIPGTAHTVGIWSRRVLTDTSIVDGSMITYAKRAISMGYSVVICNPNEVFWYKGKGVLILPRANVSFDAIPGSESPEEHTAYVFEHIIIPSPAKKIFTIANSYGGHCAINSIQTFFDELKDRVKAIEFTASTHSIDFVKTDKLKVWIHEHCRNWIMSDLPVGKEVLDTRFGCVSLSSGAELNEYVVAAAIDQVFDFIDRKSKLPDNWHESMMAEEIEEDTPEQLDLEAQRLFADNSLVNDVQDKIQFDGYPVLEEVENSAWVQ</sequence>
<organism evidence="2 3">
    <name type="scientific">Diversispora eburnea</name>
    <dbReference type="NCBI Taxonomy" id="1213867"/>
    <lineage>
        <taxon>Eukaryota</taxon>
        <taxon>Fungi</taxon>
        <taxon>Fungi incertae sedis</taxon>
        <taxon>Mucoromycota</taxon>
        <taxon>Glomeromycotina</taxon>
        <taxon>Glomeromycetes</taxon>
        <taxon>Diversisporales</taxon>
        <taxon>Diversisporaceae</taxon>
        <taxon>Diversispora</taxon>
    </lineage>
</organism>
<reference evidence="2" key="1">
    <citation type="submission" date="2021-06" db="EMBL/GenBank/DDBJ databases">
        <authorList>
            <person name="Kallberg Y."/>
            <person name="Tangrot J."/>
            <person name="Rosling A."/>
        </authorList>
    </citation>
    <scope>NUCLEOTIDE SEQUENCE</scope>
    <source>
        <strain evidence="2">AZ414A</strain>
    </source>
</reference>
<keyword evidence="3" id="KW-1185">Reference proteome</keyword>
<protein>
    <submittedName>
        <fullName evidence="2">8006_t:CDS:1</fullName>
    </submittedName>
</protein>
<dbReference type="PANTHER" id="PTHR21357">
    <property type="entry name" value="FAM172 FAMILY PROTEIN HOMOLOG CG10038"/>
    <property type="match status" value="1"/>
</dbReference>
<dbReference type="OrthoDB" id="421951at2759"/>
<evidence type="ECO:0000259" key="1">
    <source>
        <dbReference type="Pfam" id="PF22749"/>
    </source>
</evidence>
<dbReference type="GO" id="GO:0031048">
    <property type="term" value="P:regulatory ncRNA-mediated heterochromatin formation"/>
    <property type="evidence" value="ECO:0007669"/>
    <property type="project" value="TreeGrafter"/>
</dbReference>
<feature type="domain" description="Arb2" evidence="1">
    <location>
        <begin position="15"/>
        <end position="268"/>
    </location>
</feature>
<dbReference type="GO" id="GO:0035197">
    <property type="term" value="F:siRNA binding"/>
    <property type="evidence" value="ECO:0007669"/>
    <property type="project" value="TreeGrafter"/>
</dbReference>
<accession>A0A9N9FY27</accession>
<dbReference type="EMBL" id="CAJVPK010001016">
    <property type="protein sequence ID" value="CAG8565535.1"/>
    <property type="molecule type" value="Genomic_DNA"/>
</dbReference>
<dbReference type="InterPro" id="IPR029058">
    <property type="entry name" value="AB_hydrolase_fold"/>
</dbReference>
<dbReference type="PANTHER" id="PTHR21357:SF4">
    <property type="entry name" value="FAM172 FAMILY PROTEIN HOMOLOG CG10038"/>
    <property type="match status" value="1"/>
</dbReference>
<evidence type="ECO:0000313" key="3">
    <source>
        <dbReference type="Proteomes" id="UP000789706"/>
    </source>
</evidence>
<proteinExistence type="predicted"/>
<dbReference type="GO" id="GO:0005634">
    <property type="term" value="C:nucleus"/>
    <property type="evidence" value="ECO:0007669"/>
    <property type="project" value="TreeGrafter"/>
</dbReference>
<dbReference type="Pfam" id="PF22749">
    <property type="entry name" value="Arb2"/>
    <property type="match status" value="1"/>
</dbReference>
<dbReference type="InterPro" id="IPR053858">
    <property type="entry name" value="Arb2_dom"/>
</dbReference>
<gene>
    <name evidence="2" type="ORF">DEBURN_LOCUS7806</name>
</gene>
<dbReference type="InterPro" id="IPR048263">
    <property type="entry name" value="Arb2"/>
</dbReference>
<dbReference type="Proteomes" id="UP000789706">
    <property type="component" value="Unassembled WGS sequence"/>
</dbReference>
<comment type="caution">
    <text evidence="2">The sequence shown here is derived from an EMBL/GenBank/DDBJ whole genome shotgun (WGS) entry which is preliminary data.</text>
</comment>
<dbReference type="AlphaFoldDB" id="A0A9N9FY27"/>
<dbReference type="SUPFAM" id="SSF53474">
    <property type="entry name" value="alpha/beta-Hydrolases"/>
    <property type="match status" value="1"/>
</dbReference>
<name>A0A9N9FY27_9GLOM</name>
<evidence type="ECO:0000313" key="2">
    <source>
        <dbReference type="EMBL" id="CAG8565535.1"/>
    </source>
</evidence>